<feature type="coiled-coil region" evidence="1">
    <location>
        <begin position="264"/>
        <end position="321"/>
    </location>
</feature>
<dbReference type="Proteomes" id="UP000001975">
    <property type="component" value="Chromosome"/>
</dbReference>
<organism evidence="2 3">
    <name type="scientific">Haloquadratum walsbyi (strain DSM 16790 / HBSQ001)</name>
    <dbReference type="NCBI Taxonomy" id="362976"/>
    <lineage>
        <taxon>Archaea</taxon>
        <taxon>Methanobacteriati</taxon>
        <taxon>Methanobacteriota</taxon>
        <taxon>Stenosarchaea group</taxon>
        <taxon>Halobacteria</taxon>
        <taxon>Halobacteriales</taxon>
        <taxon>Haloferacaceae</taxon>
        <taxon>Haloquadratum</taxon>
    </lineage>
</organism>
<dbReference type="KEGG" id="hwa:HQ_3295A"/>
<evidence type="ECO:0000313" key="2">
    <source>
        <dbReference type="EMBL" id="CAJ53392.1"/>
    </source>
</evidence>
<dbReference type="STRING" id="362976.HQ_3295A"/>
<reference evidence="2 3" key="1">
    <citation type="journal article" date="2006" name="BMC Genomics">
        <title>The genome of the square archaeon Haloquadratum walsbyi: life at the limits of water activity.</title>
        <authorList>
            <person name="Bolhuis H.H."/>
            <person name="Palm P.P."/>
            <person name="Wende A.W."/>
            <person name="Falb M.M."/>
            <person name="Rampp M.M."/>
            <person name="Rodriguez-Valera F.F."/>
            <person name="Pfeiffer F.F."/>
            <person name="Oesterhelt D.D."/>
        </authorList>
    </citation>
    <scope>NUCLEOTIDE SEQUENCE [LARGE SCALE GENOMIC DNA]</scope>
    <source>
        <strain evidence="3">DSM 16790 / HBSQ001</strain>
    </source>
</reference>
<keyword evidence="1" id="KW-0175">Coiled coil</keyword>
<accession>Q18F66</accession>
<dbReference type="EMBL" id="AM180088">
    <property type="protein sequence ID" value="CAJ53392.1"/>
    <property type="molecule type" value="Genomic_DNA"/>
</dbReference>
<evidence type="ECO:0000313" key="3">
    <source>
        <dbReference type="Proteomes" id="UP000001975"/>
    </source>
</evidence>
<dbReference type="AlphaFoldDB" id="Q18F66"/>
<gene>
    <name evidence="2" type="ordered locus">HQ_3295A</name>
</gene>
<dbReference type="RefSeq" id="WP_011572497.1">
    <property type="nucleotide sequence ID" value="NC_008212.1"/>
</dbReference>
<name>Q18F66_HALWD</name>
<keyword evidence="3" id="KW-1185">Reference proteome</keyword>
<proteinExistence type="predicted"/>
<dbReference type="HOGENOM" id="CLU_638746_0_0_2"/>
<dbReference type="GeneID" id="4193393"/>
<protein>
    <submittedName>
        <fullName evidence="2">Uncharacterized protein</fullName>
    </submittedName>
</protein>
<sequence length="429" mass="50148">MSTTPEKLAYDEELFQRLSPRSRSFLLNLYNQFCDEIDQRPYENSVSHTKEDLRRIIAAKLHSQLEEFLSNYERLREEGVTAAAATEYLAEHFDIPEEDLEVDNRYELLLRIYEHNIVDSLEELLVRAKMQSYAASRAYILNESLSLQDIEANLRGFHEDWNQGEDDNPPILVDREFEGENLAVLKIYQEVGSQSQQTFEYLETEREPEETPVEPELTRVRYHQLKTIRIQIEVREEETEFVFSDPYRNWRTTLPDFFESVFGVDDFLRSIEEYRSEVANEIEESMMDAIDEGKDPVETARETINQRREEAEEQVEELELPETRREDIKGRISTIEISGSEIMGDQSIETQEFRLIAGLDGLFESVDNIEQGFRDMIEKADSEKQSFVLRINGRPVGLNEGKWSHLNSGRLPDDDRKALQIFFDGGVEL</sequence>
<evidence type="ECO:0000256" key="1">
    <source>
        <dbReference type="SAM" id="Coils"/>
    </source>
</evidence>
<dbReference type="eggNOG" id="ENOG502N5R2">
    <property type="taxonomic scope" value="Archaea"/>
</dbReference>